<name>A0A370P231_9BURK</name>
<accession>A0A370P231</accession>
<protein>
    <submittedName>
        <fullName evidence="1">Uncharacterized protein</fullName>
    </submittedName>
</protein>
<reference evidence="1 2" key="1">
    <citation type="submission" date="2018-06" db="EMBL/GenBank/DDBJ databases">
        <authorList>
            <person name="Feng T."/>
            <person name="Jeon C.O."/>
        </authorList>
    </citation>
    <scope>NUCLEOTIDE SEQUENCE [LARGE SCALE GENOMIC DNA]</scope>
    <source>
        <strain evidence="1 2">S23</strain>
    </source>
</reference>
<keyword evidence="2" id="KW-1185">Reference proteome</keyword>
<evidence type="ECO:0000313" key="2">
    <source>
        <dbReference type="Proteomes" id="UP000255165"/>
    </source>
</evidence>
<proteinExistence type="predicted"/>
<evidence type="ECO:0000313" key="1">
    <source>
        <dbReference type="EMBL" id="RDK11887.1"/>
    </source>
</evidence>
<organism evidence="1 2">
    <name type="scientific">Cupriavidus lacunae</name>
    <dbReference type="NCBI Taxonomy" id="2666307"/>
    <lineage>
        <taxon>Bacteria</taxon>
        <taxon>Pseudomonadati</taxon>
        <taxon>Pseudomonadota</taxon>
        <taxon>Betaproteobacteria</taxon>
        <taxon>Burkholderiales</taxon>
        <taxon>Burkholderiaceae</taxon>
        <taxon>Cupriavidus</taxon>
    </lineage>
</organism>
<sequence length="148" mass="16527">MLLTKYEWQLGVLTDSDNAPVGTWKGVVISQPAFLLYHQLANSEAEGGMVLIDSIDGLIEELACLQSEQPDEQVAVDILSPTRGAQPVCELWSYESEQEPTLYYAYMGRDGRLEPCNREQPRYMTRLRRLYTLGTHAAIDGDLCAQGA</sequence>
<gene>
    <name evidence="1" type="ORF">DN412_03040</name>
</gene>
<dbReference type="EMBL" id="QKWJ01000002">
    <property type="protein sequence ID" value="RDK11887.1"/>
    <property type="molecule type" value="Genomic_DNA"/>
</dbReference>
<dbReference type="Proteomes" id="UP000255165">
    <property type="component" value="Unassembled WGS sequence"/>
</dbReference>
<dbReference type="AlphaFoldDB" id="A0A370P231"/>
<comment type="caution">
    <text evidence="1">The sequence shown here is derived from an EMBL/GenBank/DDBJ whole genome shotgun (WGS) entry which is preliminary data.</text>
</comment>